<sequence>MSGRGRPSATTGGPDKRSLILDAARTLFSDKGFDRTTMRAVAATAGVDPALIHHYFTNKNTLLMQALQPDLDVASTFDGIADADSAGTEFARRLFGYWEGNPAVRTRVIALLRVAMTREDVATMLREFQVRSLTTALGPLTAPDRRPLRLGLVATQIFGVGLSRYIVQIPGVRDVSVGELAGIVGPTLDRYLTGPLPAP</sequence>
<keyword evidence="5" id="KW-1185">Reference proteome</keyword>
<dbReference type="Gene3D" id="1.10.357.10">
    <property type="entry name" value="Tetracycline Repressor, domain 2"/>
    <property type="match status" value="1"/>
</dbReference>
<evidence type="ECO:0000313" key="5">
    <source>
        <dbReference type="Proteomes" id="UP001597286"/>
    </source>
</evidence>
<dbReference type="Pfam" id="PF00440">
    <property type="entry name" value="TetR_N"/>
    <property type="match status" value="1"/>
</dbReference>
<dbReference type="PROSITE" id="PS50977">
    <property type="entry name" value="HTH_TETR_2"/>
    <property type="match status" value="1"/>
</dbReference>
<dbReference type="InterPro" id="IPR041678">
    <property type="entry name" value="TetR_C_16"/>
</dbReference>
<dbReference type="InterPro" id="IPR009057">
    <property type="entry name" value="Homeodomain-like_sf"/>
</dbReference>
<feature type="domain" description="HTH tetR-type" evidence="3">
    <location>
        <begin position="14"/>
        <end position="74"/>
    </location>
</feature>
<proteinExistence type="predicted"/>
<dbReference type="EMBL" id="JBHUFB010000010">
    <property type="protein sequence ID" value="MFD1812893.1"/>
    <property type="molecule type" value="Genomic_DNA"/>
</dbReference>
<dbReference type="Proteomes" id="UP001597286">
    <property type="component" value="Unassembled WGS sequence"/>
</dbReference>
<comment type="caution">
    <text evidence="4">The sequence shown here is derived from an EMBL/GenBank/DDBJ whole genome shotgun (WGS) entry which is preliminary data.</text>
</comment>
<dbReference type="InterPro" id="IPR036271">
    <property type="entry name" value="Tet_transcr_reg_TetR-rel_C_sf"/>
</dbReference>
<organism evidence="4 5">
    <name type="scientific">Rhodococcus gannanensis</name>
    <dbReference type="NCBI Taxonomy" id="1960308"/>
    <lineage>
        <taxon>Bacteria</taxon>
        <taxon>Bacillati</taxon>
        <taxon>Actinomycetota</taxon>
        <taxon>Actinomycetes</taxon>
        <taxon>Mycobacteriales</taxon>
        <taxon>Nocardiaceae</taxon>
        <taxon>Rhodococcus</taxon>
    </lineage>
</organism>
<evidence type="ECO:0000256" key="2">
    <source>
        <dbReference type="PROSITE-ProRule" id="PRU00335"/>
    </source>
</evidence>
<gene>
    <name evidence="4" type="ORF">ACFSJG_11755</name>
</gene>
<protein>
    <submittedName>
        <fullName evidence="4">TetR family transcriptional regulator</fullName>
    </submittedName>
</protein>
<dbReference type="PRINTS" id="PR00455">
    <property type="entry name" value="HTHTETR"/>
</dbReference>
<name>A0ABW4P4G8_9NOCA</name>
<dbReference type="Gene3D" id="1.10.10.60">
    <property type="entry name" value="Homeodomain-like"/>
    <property type="match status" value="1"/>
</dbReference>
<dbReference type="InterPro" id="IPR001647">
    <property type="entry name" value="HTH_TetR"/>
</dbReference>
<keyword evidence="1 2" id="KW-0238">DNA-binding</keyword>
<evidence type="ECO:0000256" key="1">
    <source>
        <dbReference type="ARBA" id="ARBA00023125"/>
    </source>
</evidence>
<dbReference type="Pfam" id="PF17920">
    <property type="entry name" value="TetR_C_16"/>
    <property type="match status" value="1"/>
</dbReference>
<dbReference type="RefSeq" id="WP_378485409.1">
    <property type="nucleotide sequence ID" value="NZ_JBHUFB010000010.1"/>
</dbReference>
<dbReference type="SUPFAM" id="SSF48498">
    <property type="entry name" value="Tetracyclin repressor-like, C-terminal domain"/>
    <property type="match status" value="1"/>
</dbReference>
<dbReference type="PANTHER" id="PTHR30055">
    <property type="entry name" value="HTH-TYPE TRANSCRIPTIONAL REGULATOR RUTR"/>
    <property type="match status" value="1"/>
</dbReference>
<accession>A0ABW4P4G8</accession>
<dbReference type="InterPro" id="IPR050109">
    <property type="entry name" value="HTH-type_TetR-like_transc_reg"/>
</dbReference>
<reference evidence="5" key="1">
    <citation type="journal article" date="2019" name="Int. J. Syst. Evol. Microbiol.">
        <title>The Global Catalogue of Microorganisms (GCM) 10K type strain sequencing project: providing services to taxonomists for standard genome sequencing and annotation.</title>
        <authorList>
            <consortium name="The Broad Institute Genomics Platform"/>
            <consortium name="The Broad Institute Genome Sequencing Center for Infectious Disease"/>
            <person name="Wu L."/>
            <person name="Ma J."/>
        </authorList>
    </citation>
    <scope>NUCLEOTIDE SEQUENCE [LARGE SCALE GENOMIC DNA]</scope>
    <source>
        <strain evidence="5">DT72</strain>
    </source>
</reference>
<evidence type="ECO:0000259" key="3">
    <source>
        <dbReference type="PROSITE" id="PS50977"/>
    </source>
</evidence>
<dbReference type="SUPFAM" id="SSF46689">
    <property type="entry name" value="Homeodomain-like"/>
    <property type="match status" value="1"/>
</dbReference>
<evidence type="ECO:0000313" key="4">
    <source>
        <dbReference type="EMBL" id="MFD1812893.1"/>
    </source>
</evidence>
<dbReference type="PANTHER" id="PTHR30055:SF235">
    <property type="entry name" value="TRANSCRIPTIONAL REGULATORY PROTEIN"/>
    <property type="match status" value="1"/>
</dbReference>
<feature type="DNA-binding region" description="H-T-H motif" evidence="2">
    <location>
        <begin position="37"/>
        <end position="56"/>
    </location>
</feature>